<dbReference type="PANTHER" id="PTHR10082">
    <property type="entry name" value="INTEGRIN BETA SUBUNIT"/>
    <property type="match status" value="1"/>
</dbReference>
<dbReference type="Gene3D" id="2.60.40.1510">
    <property type="entry name" value="ntegrin, alpha v. Chain A, domain 3"/>
    <property type="match status" value="1"/>
</dbReference>
<keyword evidence="4 13" id="KW-0812">Transmembrane</keyword>
<dbReference type="GO" id="GO:0007157">
    <property type="term" value="P:heterophilic cell-cell adhesion via plasma membrane cell adhesion molecules"/>
    <property type="evidence" value="ECO:0007669"/>
    <property type="project" value="UniProtKB-ARBA"/>
</dbReference>
<keyword evidence="6" id="KW-0677">Repeat</keyword>
<evidence type="ECO:0000256" key="7">
    <source>
        <dbReference type="ARBA" id="ARBA00022889"/>
    </source>
</evidence>
<organism evidence="15 16">
    <name type="scientific">Cherax quadricarinatus</name>
    <name type="common">Australian red claw crayfish</name>
    <dbReference type="NCBI Taxonomy" id="27406"/>
    <lineage>
        <taxon>Eukaryota</taxon>
        <taxon>Metazoa</taxon>
        <taxon>Ecdysozoa</taxon>
        <taxon>Arthropoda</taxon>
        <taxon>Crustacea</taxon>
        <taxon>Multicrustacea</taxon>
        <taxon>Malacostraca</taxon>
        <taxon>Eumalacostraca</taxon>
        <taxon>Eucarida</taxon>
        <taxon>Decapoda</taxon>
        <taxon>Pleocyemata</taxon>
        <taxon>Astacidea</taxon>
        <taxon>Parastacoidea</taxon>
        <taxon>Parastacidae</taxon>
        <taxon>Cherax</taxon>
    </lineage>
</organism>
<dbReference type="GO" id="GO:0033627">
    <property type="term" value="P:cell adhesion mediated by integrin"/>
    <property type="evidence" value="ECO:0007669"/>
    <property type="project" value="TreeGrafter"/>
</dbReference>
<dbReference type="InterPro" id="IPR057073">
    <property type="entry name" value="EGF_integrin_2"/>
</dbReference>
<keyword evidence="10" id="KW-0472">Membrane</keyword>
<dbReference type="GO" id="GO:0016477">
    <property type="term" value="P:cell migration"/>
    <property type="evidence" value="ECO:0007669"/>
    <property type="project" value="TreeGrafter"/>
</dbReference>
<comment type="similarity">
    <text evidence="2 13">Belongs to the integrin beta chain family.</text>
</comment>
<keyword evidence="5" id="KW-0732">Signal</keyword>
<dbReference type="Gene3D" id="2.10.25.10">
    <property type="entry name" value="Laminin"/>
    <property type="match status" value="1"/>
</dbReference>
<evidence type="ECO:0000313" key="15">
    <source>
        <dbReference type="EMBL" id="KAK8731941.1"/>
    </source>
</evidence>
<dbReference type="GO" id="GO:0005925">
    <property type="term" value="C:focal adhesion"/>
    <property type="evidence" value="ECO:0007669"/>
    <property type="project" value="TreeGrafter"/>
</dbReference>
<evidence type="ECO:0000256" key="5">
    <source>
        <dbReference type="ARBA" id="ARBA00022729"/>
    </source>
</evidence>
<evidence type="ECO:0000256" key="12">
    <source>
        <dbReference type="ARBA" id="ARBA00023180"/>
    </source>
</evidence>
<dbReference type="GO" id="GO:0007229">
    <property type="term" value="P:integrin-mediated signaling pathway"/>
    <property type="evidence" value="ECO:0007669"/>
    <property type="project" value="UniProtKB-KW"/>
</dbReference>
<evidence type="ECO:0000256" key="10">
    <source>
        <dbReference type="ARBA" id="ARBA00023136"/>
    </source>
</evidence>
<reference evidence="15 16" key="1">
    <citation type="journal article" date="2024" name="BMC Genomics">
        <title>Genome assembly of redclaw crayfish (Cherax quadricarinatus) provides insights into its immune adaptation and hypoxia tolerance.</title>
        <authorList>
            <person name="Liu Z."/>
            <person name="Zheng J."/>
            <person name="Li H."/>
            <person name="Fang K."/>
            <person name="Wang S."/>
            <person name="He J."/>
            <person name="Zhou D."/>
            <person name="Weng S."/>
            <person name="Chi M."/>
            <person name="Gu Z."/>
            <person name="He J."/>
            <person name="Li F."/>
            <person name="Wang M."/>
        </authorList>
    </citation>
    <scope>NUCLEOTIDE SEQUENCE [LARGE SCALE GENOMIC DNA]</scope>
    <source>
        <strain evidence="15">ZL_2023a</strain>
    </source>
</reference>
<dbReference type="GO" id="GO:0009986">
    <property type="term" value="C:cell surface"/>
    <property type="evidence" value="ECO:0007669"/>
    <property type="project" value="TreeGrafter"/>
</dbReference>
<dbReference type="AlphaFoldDB" id="A0AAW0WX09"/>
<dbReference type="Gene3D" id="3.40.50.410">
    <property type="entry name" value="von Willebrand factor, type A domain"/>
    <property type="match status" value="1"/>
</dbReference>
<keyword evidence="12" id="KW-0325">Glycoprotein</keyword>
<dbReference type="Pfam" id="PF23105">
    <property type="entry name" value="EGF_integrin"/>
    <property type="match status" value="1"/>
</dbReference>
<keyword evidence="3" id="KW-1003">Cell membrane</keyword>
<dbReference type="Pfam" id="PF00362">
    <property type="entry name" value="Integrin_beta"/>
    <property type="match status" value="1"/>
</dbReference>
<evidence type="ECO:0000256" key="4">
    <source>
        <dbReference type="ARBA" id="ARBA00022692"/>
    </source>
</evidence>
<dbReference type="InterPro" id="IPR057243">
    <property type="entry name" value="Integrin_I-EGF_CS"/>
</dbReference>
<dbReference type="InterPro" id="IPR036465">
    <property type="entry name" value="vWFA_dom_sf"/>
</dbReference>
<dbReference type="FunFam" id="3.40.50.410:FF:000002">
    <property type="entry name" value="Integrin beta"/>
    <property type="match status" value="1"/>
</dbReference>
<evidence type="ECO:0000313" key="16">
    <source>
        <dbReference type="Proteomes" id="UP001445076"/>
    </source>
</evidence>
<feature type="domain" description="Integrin beta subunit VWA" evidence="14">
    <location>
        <begin position="1"/>
        <end position="334"/>
    </location>
</feature>
<dbReference type="CDD" id="cd00055">
    <property type="entry name" value="EGF_Lam"/>
    <property type="match status" value="1"/>
</dbReference>
<evidence type="ECO:0000256" key="13">
    <source>
        <dbReference type="RuleBase" id="RU000633"/>
    </source>
</evidence>
<dbReference type="GO" id="GO:0005178">
    <property type="term" value="F:integrin binding"/>
    <property type="evidence" value="ECO:0007669"/>
    <property type="project" value="TreeGrafter"/>
</dbReference>
<evidence type="ECO:0000256" key="9">
    <source>
        <dbReference type="ARBA" id="ARBA00023037"/>
    </source>
</evidence>
<dbReference type="EMBL" id="JARKIK010000059">
    <property type="protein sequence ID" value="KAK8731941.1"/>
    <property type="molecule type" value="Genomic_DNA"/>
</dbReference>
<keyword evidence="8" id="KW-1133">Transmembrane helix</keyword>
<protein>
    <recommendedName>
        <fullName evidence="13">Integrin beta</fullName>
    </recommendedName>
</protein>
<comment type="caution">
    <text evidence="15">The sequence shown here is derived from an EMBL/GenBank/DDBJ whole genome shotgun (WGS) entry which is preliminary data.</text>
</comment>
<feature type="non-terminal residue" evidence="15">
    <location>
        <position position="413"/>
    </location>
</feature>
<dbReference type="InterPro" id="IPR002369">
    <property type="entry name" value="Integrin_bsu_VWA"/>
</dbReference>
<dbReference type="PRINTS" id="PR01186">
    <property type="entry name" value="INTEGRINB"/>
</dbReference>
<feature type="non-terminal residue" evidence="15">
    <location>
        <position position="1"/>
    </location>
</feature>
<evidence type="ECO:0000256" key="2">
    <source>
        <dbReference type="ARBA" id="ARBA00007449"/>
    </source>
</evidence>
<proteinExistence type="inferred from homology"/>
<evidence type="ECO:0000259" key="14">
    <source>
        <dbReference type="SMART" id="SM00187"/>
    </source>
</evidence>
<evidence type="ECO:0000256" key="3">
    <source>
        <dbReference type="ARBA" id="ARBA00022475"/>
    </source>
</evidence>
<evidence type="ECO:0000256" key="11">
    <source>
        <dbReference type="ARBA" id="ARBA00023157"/>
    </source>
</evidence>
<dbReference type="GO" id="GO:0007160">
    <property type="term" value="P:cell-matrix adhesion"/>
    <property type="evidence" value="ECO:0007669"/>
    <property type="project" value="TreeGrafter"/>
</dbReference>
<dbReference type="SUPFAM" id="SSF69179">
    <property type="entry name" value="Integrin domains"/>
    <property type="match status" value="1"/>
</dbReference>
<keyword evidence="9 13" id="KW-0401">Integrin</keyword>
<dbReference type="SMART" id="SM00187">
    <property type="entry name" value="INB"/>
    <property type="match status" value="1"/>
</dbReference>
<keyword evidence="16" id="KW-1185">Reference proteome</keyword>
<gene>
    <name evidence="15" type="ORF">OTU49_007344</name>
</gene>
<sequence length="413" mass="45644">GVPINITLKYRQAGDYPVDLYYLMDLSNSMKDDKEQLATLGSKLADQLRILTSQFNLGFGSFVDKVLMPYADTSPNKIKNPCAGCAPPYSFRNDLPLNNNDSLFTEKVRQAPISGNMDSPEGGFDALMQVMVCKKEIGWRDQARRIVIFSTDAKFHHAGDGRLAGIVAPNDELCHLNGLNEYGDFDKYDYPSIAQINKVAKETNINVIFAVSGHEDLYRELAQMIETSSYGKLDKDSSNVVELVRDQYNKISSVVRLTDNSTNSDVSIRYFSKCKDGGDLRVTKECGGIKENDEIDFVLEIKLNQCPKDVEKTLVEVKTLEDNLMLEIEYKCTCDCNTQGLIEAGAASCNSQGDLVCGVCSCHPGYRGEKCQCSNERSDSSERDNALCMAKDSDKVCSGLGYCSCGTCVCKDP</sequence>
<evidence type="ECO:0000256" key="6">
    <source>
        <dbReference type="ARBA" id="ARBA00022737"/>
    </source>
</evidence>
<dbReference type="PANTHER" id="PTHR10082:SF60">
    <property type="entry name" value="INTEGRIN BETA-PS"/>
    <property type="match status" value="1"/>
</dbReference>
<dbReference type="InterPro" id="IPR032695">
    <property type="entry name" value="Integrin_dom_sf"/>
</dbReference>
<dbReference type="GO" id="GO:0008305">
    <property type="term" value="C:integrin complex"/>
    <property type="evidence" value="ECO:0007669"/>
    <property type="project" value="TreeGrafter"/>
</dbReference>
<dbReference type="InterPro" id="IPR015812">
    <property type="entry name" value="Integrin_bsu"/>
</dbReference>
<evidence type="ECO:0000256" key="8">
    <source>
        <dbReference type="ARBA" id="ARBA00022989"/>
    </source>
</evidence>
<name>A0AAW0WX09_CHEQU</name>
<dbReference type="InterPro" id="IPR002049">
    <property type="entry name" value="LE_dom"/>
</dbReference>
<dbReference type="Proteomes" id="UP001445076">
    <property type="component" value="Unassembled WGS sequence"/>
</dbReference>
<evidence type="ECO:0000256" key="1">
    <source>
        <dbReference type="ARBA" id="ARBA00004251"/>
    </source>
</evidence>
<comment type="subcellular location">
    <subcellularLocation>
        <location evidence="1 13">Cell membrane</location>
        <topology evidence="1 13">Single-pass type I membrane protein</topology>
    </subcellularLocation>
</comment>
<keyword evidence="11" id="KW-1015">Disulfide bond</keyword>
<accession>A0AAW0WX09</accession>
<dbReference type="PROSITE" id="PS00243">
    <property type="entry name" value="I_EGF_1"/>
    <property type="match status" value="1"/>
</dbReference>
<dbReference type="SUPFAM" id="SSF53300">
    <property type="entry name" value="vWA-like"/>
    <property type="match status" value="1"/>
</dbReference>
<keyword evidence="7 13" id="KW-0130">Cell adhesion</keyword>